<evidence type="ECO:0000259" key="2">
    <source>
        <dbReference type="Pfam" id="PF00535"/>
    </source>
</evidence>
<dbReference type="EMBL" id="NAPY01000002">
    <property type="protein sequence ID" value="MUL35235.1"/>
    <property type="molecule type" value="Genomic_DNA"/>
</dbReference>
<feature type="domain" description="Glycosyltransferase 2-like" evidence="2">
    <location>
        <begin position="11"/>
        <end position="162"/>
    </location>
</feature>
<proteinExistence type="predicted"/>
<feature type="transmembrane region" description="Helical" evidence="1">
    <location>
        <begin position="298"/>
        <end position="320"/>
    </location>
</feature>
<dbReference type="InterPro" id="IPR029044">
    <property type="entry name" value="Nucleotide-diphossugar_trans"/>
</dbReference>
<organism evidence="3 4">
    <name type="scientific">Gloeocapsopsis dulcis AAB1 = 1H9</name>
    <dbReference type="NCBI Taxonomy" id="1433147"/>
    <lineage>
        <taxon>Bacteria</taxon>
        <taxon>Bacillati</taxon>
        <taxon>Cyanobacteriota</taxon>
        <taxon>Cyanophyceae</taxon>
        <taxon>Oscillatoriophycideae</taxon>
        <taxon>Chroococcales</taxon>
        <taxon>Chroococcaceae</taxon>
        <taxon>Gloeocapsopsis</taxon>
        <taxon>Gloeocapsopsis dulcis</taxon>
    </lineage>
</organism>
<dbReference type="AlphaFoldDB" id="A0A6N8FSC3"/>
<dbReference type="Gene3D" id="3.90.550.10">
    <property type="entry name" value="Spore Coat Polysaccharide Biosynthesis Protein SpsA, Chain A"/>
    <property type="match status" value="1"/>
</dbReference>
<dbReference type="SUPFAM" id="SSF53448">
    <property type="entry name" value="Nucleotide-diphospho-sugar transferases"/>
    <property type="match status" value="1"/>
</dbReference>
<reference evidence="3 4" key="1">
    <citation type="journal article" date="2019" name="Front. Microbiol.">
        <title>Genomic Features for Desiccation Tolerance and Sugar Biosynthesis in the Extremophile Gloeocapsopsis sp. UTEX B3054.</title>
        <authorList>
            <person name="Urrejola C."/>
            <person name="Alcorta J."/>
            <person name="Salas L."/>
            <person name="Vasquez M."/>
            <person name="Polz M.F."/>
            <person name="Vicuna R."/>
            <person name="Diez B."/>
        </authorList>
    </citation>
    <scope>NUCLEOTIDE SEQUENCE [LARGE SCALE GENOMIC DNA]</scope>
    <source>
        <strain evidence="3 4">1H9</strain>
    </source>
</reference>
<dbReference type="RefSeq" id="WP_105220089.1">
    <property type="nucleotide sequence ID" value="NZ_CAWNSU010000057.1"/>
</dbReference>
<keyword evidence="4" id="KW-1185">Reference proteome</keyword>
<keyword evidence="1" id="KW-1133">Transmembrane helix</keyword>
<evidence type="ECO:0000313" key="3">
    <source>
        <dbReference type="EMBL" id="MUL35235.1"/>
    </source>
</evidence>
<dbReference type="PANTHER" id="PTHR22916:SF3">
    <property type="entry name" value="UDP-GLCNAC:BETAGAL BETA-1,3-N-ACETYLGLUCOSAMINYLTRANSFERASE-LIKE PROTEIN 1"/>
    <property type="match status" value="1"/>
</dbReference>
<name>A0A6N8FSC3_9CHRO</name>
<evidence type="ECO:0000313" key="4">
    <source>
        <dbReference type="Proteomes" id="UP000441797"/>
    </source>
</evidence>
<keyword evidence="1" id="KW-0812">Transmembrane</keyword>
<dbReference type="OrthoDB" id="549701at2"/>
<dbReference type="Proteomes" id="UP000441797">
    <property type="component" value="Unassembled WGS sequence"/>
</dbReference>
<dbReference type="CDD" id="cd00761">
    <property type="entry name" value="Glyco_tranf_GTA_type"/>
    <property type="match status" value="1"/>
</dbReference>
<sequence>MSTNENLPLVSVIIPAYNAAAFINRTLDFVLTQTYTNIEVLVVDDGSQDCTVDIAQSYVQKDQRVILLQQANQGVAAARNLAIQKSRGEYIAPLDADDIWYPQKLEKQVQCLLNAPSSVGLVYAVSMEIDEEDLIIDKNSIYNRNYQPEGNVYTNLVCINFIGNASAPLIRRSCFEHIGGYNCQLKEQDAQGCEDWDIYLRIAEFYQFRVVPEVLIGYRQVSGSMGSKCKTMIKSYNLVLQDVQQRHPEIPATIYRWSRSFFYNYLSVKSSASGDYCNALLCLYKALESDLFLLLRPATYRITLMLILKIVIKSIFYLILQEKYTWQQLKEKIKRKRSSITIYDIKSRKFNLKYKDFVWKPYDVVLLHRGLKILKISQEVDFKLKAKAY</sequence>
<gene>
    <name evidence="3" type="ORF">BWI75_02380</name>
</gene>
<protein>
    <submittedName>
        <fullName evidence="3">Family 2 glycosyl transferase</fullName>
    </submittedName>
</protein>
<dbReference type="GO" id="GO:0016758">
    <property type="term" value="F:hexosyltransferase activity"/>
    <property type="evidence" value="ECO:0007669"/>
    <property type="project" value="UniProtKB-ARBA"/>
</dbReference>
<evidence type="ECO:0000256" key="1">
    <source>
        <dbReference type="SAM" id="Phobius"/>
    </source>
</evidence>
<dbReference type="PANTHER" id="PTHR22916">
    <property type="entry name" value="GLYCOSYLTRANSFERASE"/>
    <property type="match status" value="1"/>
</dbReference>
<dbReference type="Pfam" id="PF00535">
    <property type="entry name" value="Glycos_transf_2"/>
    <property type="match status" value="1"/>
</dbReference>
<comment type="caution">
    <text evidence="3">The sequence shown here is derived from an EMBL/GenBank/DDBJ whole genome shotgun (WGS) entry which is preliminary data.</text>
</comment>
<accession>A0A6N8FSC3</accession>
<keyword evidence="1" id="KW-0472">Membrane</keyword>
<keyword evidence="3" id="KW-0808">Transferase</keyword>
<dbReference type="InterPro" id="IPR001173">
    <property type="entry name" value="Glyco_trans_2-like"/>
</dbReference>